<dbReference type="PANTHER" id="PTHR27002:SF428">
    <property type="entry name" value="OS07G0541900 PROTEIN"/>
    <property type="match status" value="1"/>
</dbReference>
<dbReference type="InterPro" id="IPR000719">
    <property type="entry name" value="Prot_kinase_dom"/>
</dbReference>
<dbReference type="GO" id="GO:0004674">
    <property type="term" value="F:protein serine/threonine kinase activity"/>
    <property type="evidence" value="ECO:0007669"/>
    <property type="project" value="UniProtKB-KW"/>
</dbReference>
<dbReference type="Gramene" id="LPERR07G15020.4">
    <property type="protein sequence ID" value="LPERR07G15020.4"/>
    <property type="gene ID" value="LPERR07G15020"/>
</dbReference>
<sequence>MRRPYPIANAVHLILAVAVVALPLAAAQPWPICGTGGNYTAGSTYESNLLKLATTLRANASASPTLFATGVRGTAPDAVYGLLLCRGDVSASDCADCGTRVFQDVGQVCNRTRDASLVYNQCYAQFSDRGDFLAATNNSGDVSLLISGTNISSNDVAGYDRAVTELLNATVRYAVENSTRLFATGQRVGNDPGFRNIYSMAQCSPDLSPALCRRCLDGLVGQWWETFPLNGEGARVAGARCYLRSELGTGPFYTGAPMVLLRADGLSPASAPAPDLVPATTGGSNNSATKILVIVLPIVAVAIVAAISLCLWNMRKNIRSTKAEHFSGLDSSEDLESVKSTLLTLASLQVATDNFDESKKLGEGGFGAVYKGLLYGQEVAVKRMSKGSNQGLEELKNELVLVAKLHHKNLVRLVGFCLEDGERLLVYEYMPNKSLDTFLFEQVRQLDWATRFRIIEGVARGLQYLHQDSQKKIVHRDMKASNVLLDVDMNPKIGDFGLARLFGQDQTRDVTNRIVGTFGYMAPEYVIRGQYSTKSDVFSFGILVLEIVTGQRNSGPCFSEQNEDLVWRHWTEGNIVEMIDYSLRRNYPEAEVLKCVNIGLLCVQQNPVERPTMADVVVLLNTDATCSLPAPAAHRPTFFLDGSSGYSQTITQLSPRPKQAELAPLPWPVCGSSANSYTVGSTYETNLGNLAFDLRTNASSSTLFASGTVGSTPDTVYGLLLCRGDVSTSDCADCGSRVIQDIGQFCNRTKDKILVYNQCYAQFSDNDFLAATNNSGGYSLLISGTNISSGADVVAYDRAVIDLLNATVRHAVGNPNRRLFATGKRVGTDPAFGAIYSLAQCSPDLSPAQCQRCHDDLLAQWWETFPVNGRGARVAGPRCYLESELGPFYTGDPMVLLLADELTPVPAPAPPDGVPATTGGKNNSARKILVIILPIVAVAIVAAVSLCIWNMCRKNRSVKSEHFSGHDRDEDFESVKSTLLSLASLQVATDNFHESKKLGEGGFGSVYKGLLFGQEVAVKRMSKGSNQGLEELKNELVLVAKLHHKNLVRLVGFCLEDGERLLVYEARKTARLGNTDSQKKIVHRDMKASNVLLDVDMNPKIGDFGLARLFGQDQTRDVTNRIVGTFGYMARYVIRGQYSTKSDVFGFGIVVLEIVTGQRNSGPYFSEQNEDLVWRHWTEGNIVEVLKCVNIGLLCVQQNPVERPTMADVMVLLNSDATSSLPAPAAHRPTVFLDGSSGYSQSITQLSPR</sequence>
<evidence type="ECO:0000256" key="14">
    <source>
        <dbReference type="ARBA" id="ARBA00023180"/>
    </source>
</evidence>
<dbReference type="InterPro" id="IPR001245">
    <property type="entry name" value="Ser-Thr/Tyr_kinase_cat_dom"/>
</dbReference>
<dbReference type="PROSITE" id="PS00108">
    <property type="entry name" value="PROTEIN_KINASE_ST"/>
    <property type="match status" value="2"/>
</dbReference>
<keyword evidence="11 16" id="KW-1133">Transmembrane helix</keyword>
<dbReference type="EnsemblPlants" id="LPERR07G15020.4">
    <property type="protein sequence ID" value="LPERR07G15020.4"/>
    <property type="gene ID" value="LPERR07G15020"/>
</dbReference>
<keyword evidence="2" id="KW-0723">Serine/threonine-protein kinase</keyword>
<evidence type="ECO:0000256" key="5">
    <source>
        <dbReference type="ARBA" id="ARBA00022692"/>
    </source>
</evidence>
<dbReference type="CDD" id="cd14066">
    <property type="entry name" value="STKc_IRAK"/>
    <property type="match status" value="1"/>
</dbReference>
<feature type="signal peptide" evidence="17">
    <location>
        <begin position="1"/>
        <end position="27"/>
    </location>
</feature>
<dbReference type="InterPro" id="IPR008271">
    <property type="entry name" value="Ser/Thr_kinase_AS"/>
</dbReference>
<keyword evidence="12 16" id="KW-0472">Membrane</keyword>
<organism evidence="20 21">
    <name type="scientific">Leersia perrieri</name>
    <dbReference type="NCBI Taxonomy" id="77586"/>
    <lineage>
        <taxon>Eukaryota</taxon>
        <taxon>Viridiplantae</taxon>
        <taxon>Streptophyta</taxon>
        <taxon>Embryophyta</taxon>
        <taxon>Tracheophyta</taxon>
        <taxon>Spermatophyta</taxon>
        <taxon>Magnoliopsida</taxon>
        <taxon>Liliopsida</taxon>
        <taxon>Poales</taxon>
        <taxon>Poaceae</taxon>
        <taxon>BOP clade</taxon>
        <taxon>Oryzoideae</taxon>
        <taxon>Oryzeae</taxon>
        <taxon>Oryzinae</taxon>
        <taxon>Leersia</taxon>
    </lineage>
</organism>
<evidence type="ECO:0000256" key="8">
    <source>
        <dbReference type="ARBA" id="ARBA00022741"/>
    </source>
</evidence>
<feature type="domain" description="Protein kinase" evidence="18">
    <location>
        <begin position="355"/>
        <end position="638"/>
    </location>
</feature>
<evidence type="ECO:0000313" key="20">
    <source>
        <dbReference type="EnsemblPlants" id="LPERR07G15020.4"/>
    </source>
</evidence>
<dbReference type="CDD" id="cd23509">
    <property type="entry name" value="Gnk2-like"/>
    <property type="match status" value="4"/>
</dbReference>
<keyword evidence="8 15" id="KW-0547">Nucleotide-binding</keyword>
<dbReference type="InterPro" id="IPR002902">
    <property type="entry name" value="GNK2"/>
</dbReference>
<keyword evidence="14" id="KW-0325">Glycoprotein</keyword>
<evidence type="ECO:0000256" key="3">
    <source>
        <dbReference type="ARBA" id="ARBA00022553"/>
    </source>
</evidence>
<dbReference type="Pfam" id="PF07714">
    <property type="entry name" value="PK_Tyr_Ser-Thr"/>
    <property type="match status" value="2"/>
</dbReference>
<feature type="domain" description="Gnk2-homologous" evidence="19">
    <location>
        <begin position="27"/>
        <end position="131"/>
    </location>
</feature>
<dbReference type="PROSITE" id="PS51473">
    <property type="entry name" value="GNK2"/>
    <property type="match status" value="4"/>
</dbReference>
<evidence type="ECO:0000256" key="7">
    <source>
        <dbReference type="ARBA" id="ARBA00022737"/>
    </source>
</evidence>
<feature type="binding site" evidence="15">
    <location>
        <position position="1019"/>
    </location>
    <ligand>
        <name>ATP</name>
        <dbReference type="ChEBI" id="CHEBI:30616"/>
    </ligand>
</feature>
<evidence type="ECO:0000259" key="18">
    <source>
        <dbReference type="PROSITE" id="PS50011"/>
    </source>
</evidence>
<reference evidence="21" key="2">
    <citation type="submission" date="2013-12" db="EMBL/GenBank/DDBJ databases">
        <authorList>
            <person name="Yu Y."/>
            <person name="Lee S."/>
            <person name="de Baynast K."/>
            <person name="Wissotski M."/>
            <person name="Liu L."/>
            <person name="Talag J."/>
            <person name="Goicoechea J."/>
            <person name="Angelova A."/>
            <person name="Jetty R."/>
            <person name="Kudrna D."/>
            <person name="Golser W."/>
            <person name="Rivera L."/>
            <person name="Zhang J."/>
            <person name="Wing R."/>
        </authorList>
    </citation>
    <scope>NUCLEOTIDE SEQUENCE</scope>
</reference>
<feature type="chain" id="PRO_5002349662" evidence="17">
    <location>
        <begin position="28"/>
        <end position="1249"/>
    </location>
</feature>
<evidence type="ECO:0000256" key="17">
    <source>
        <dbReference type="SAM" id="SignalP"/>
    </source>
</evidence>
<dbReference type="GO" id="GO:0006950">
    <property type="term" value="P:response to stress"/>
    <property type="evidence" value="ECO:0007669"/>
    <property type="project" value="UniProtKB-ARBA"/>
</dbReference>
<dbReference type="Pfam" id="PF00069">
    <property type="entry name" value="Pkinase"/>
    <property type="match status" value="1"/>
</dbReference>
<comment type="subcellular location">
    <subcellularLocation>
        <location evidence="1">Membrane</location>
        <topology evidence="1">Single-pass membrane protein</topology>
    </subcellularLocation>
</comment>
<dbReference type="PROSITE" id="PS00107">
    <property type="entry name" value="PROTEIN_KINASE_ATP"/>
    <property type="match status" value="2"/>
</dbReference>
<dbReference type="FunFam" id="3.30.200.20:FF:000177">
    <property type="entry name" value="Cysteine-rich receptor-like protein kinase 2"/>
    <property type="match status" value="1"/>
</dbReference>
<dbReference type="PROSITE" id="PS50011">
    <property type="entry name" value="PROTEIN_KINASE_DOM"/>
    <property type="match status" value="2"/>
</dbReference>
<dbReference type="PANTHER" id="PTHR27002">
    <property type="entry name" value="RECEPTOR-LIKE SERINE/THREONINE-PROTEIN KINASE SD1-8"/>
    <property type="match status" value="1"/>
</dbReference>
<evidence type="ECO:0000256" key="15">
    <source>
        <dbReference type="PROSITE-ProRule" id="PRU10141"/>
    </source>
</evidence>
<proteinExistence type="predicted"/>
<evidence type="ECO:0000256" key="9">
    <source>
        <dbReference type="ARBA" id="ARBA00022777"/>
    </source>
</evidence>
<keyword evidence="5 16" id="KW-0812">Transmembrane</keyword>
<dbReference type="Gene3D" id="3.30.430.20">
    <property type="entry name" value="Gnk2 domain, C-X8-C-X2-C motif"/>
    <property type="match status" value="4"/>
</dbReference>
<dbReference type="InterPro" id="IPR011009">
    <property type="entry name" value="Kinase-like_dom_sf"/>
</dbReference>
<dbReference type="FunFam" id="3.30.200.20:FF:000466">
    <property type="entry name" value="Putative LRR receptor-like serine/threonine-protein kinase"/>
    <property type="match status" value="1"/>
</dbReference>
<reference evidence="20" key="3">
    <citation type="submission" date="2015-04" db="UniProtKB">
        <authorList>
            <consortium name="EnsemblPlants"/>
        </authorList>
    </citation>
    <scope>IDENTIFICATION</scope>
</reference>
<keyword evidence="3" id="KW-0597">Phosphoprotein</keyword>
<keyword evidence="9" id="KW-0418">Kinase</keyword>
<evidence type="ECO:0000313" key="21">
    <source>
        <dbReference type="Proteomes" id="UP000032180"/>
    </source>
</evidence>
<dbReference type="SUPFAM" id="SSF56112">
    <property type="entry name" value="Protein kinase-like (PK-like)"/>
    <property type="match status" value="2"/>
</dbReference>
<evidence type="ECO:0000256" key="1">
    <source>
        <dbReference type="ARBA" id="ARBA00004167"/>
    </source>
</evidence>
<keyword evidence="10 15" id="KW-0067">ATP-binding</keyword>
<reference evidence="20 21" key="1">
    <citation type="submission" date="2012-08" db="EMBL/GenBank/DDBJ databases">
        <title>Oryza genome evolution.</title>
        <authorList>
            <person name="Wing R.A."/>
        </authorList>
    </citation>
    <scope>NUCLEOTIDE SEQUENCE</scope>
</reference>
<protein>
    <submittedName>
        <fullName evidence="20">Uncharacterized protein</fullName>
    </submittedName>
</protein>
<evidence type="ECO:0000256" key="16">
    <source>
        <dbReference type="SAM" id="Phobius"/>
    </source>
</evidence>
<keyword evidence="4" id="KW-0808">Transferase</keyword>
<keyword evidence="21" id="KW-1185">Reference proteome</keyword>
<dbReference type="InterPro" id="IPR017441">
    <property type="entry name" value="Protein_kinase_ATP_BS"/>
</dbReference>
<dbReference type="FunFam" id="3.30.430.20:FF:000002">
    <property type="entry name" value="Cysteine-rich receptor-like protein kinase 10"/>
    <property type="match status" value="1"/>
</dbReference>
<dbReference type="FunFam" id="1.10.510.10:FF:000129">
    <property type="entry name" value="cysteine-rich receptor-like protein kinase 10"/>
    <property type="match status" value="1"/>
</dbReference>
<dbReference type="InterPro" id="IPR038408">
    <property type="entry name" value="GNK2_sf"/>
</dbReference>
<dbReference type="GO" id="GO:0005886">
    <property type="term" value="C:plasma membrane"/>
    <property type="evidence" value="ECO:0007669"/>
    <property type="project" value="TreeGrafter"/>
</dbReference>
<dbReference type="AlphaFoldDB" id="A0A0D9WZY2"/>
<evidence type="ECO:0000256" key="2">
    <source>
        <dbReference type="ARBA" id="ARBA00022527"/>
    </source>
</evidence>
<keyword evidence="6 17" id="KW-0732">Signal</keyword>
<dbReference type="Gene3D" id="3.30.200.20">
    <property type="entry name" value="Phosphorylase Kinase, domain 1"/>
    <property type="match status" value="2"/>
</dbReference>
<feature type="domain" description="Gnk2-homologous" evidence="19">
    <location>
        <begin position="778"/>
        <end position="888"/>
    </location>
</feature>
<evidence type="ECO:0000256" key="10">
    <source>
        <dbReference type="ARBA" id="ARBA00022840"/>
    </source>
</evidence>
<keyword evidence="7" id="KW-0677">Repeat</keyword>
<evidence type="ECO:0000256" key="12">
    <source>
        <dbReference type="ARBA" id="ARBA00023136"/>
    </source>
</evidence>
<evidence type="ECO:0000256" key="6">
    <source>
        <dbReference type="ARBA" id="ARBA00022729"/>
    </source>
</evidence>
<evidence type="ECO:0000256" key="4">
    <source>
        <dbReference type="ARBA" id="ARBA00022679"/>
    </source>
</evidence>
<name>A0A0D9WZY2_9ORYZ</name>
<evidence type="ECO:0000256" key="13">
    <source>
        <dbReference type="ARBA" id="ARBA00023170"/>
    </source>
</evidence>
<dbReference type="Proteomes" id="UP000032180">
    <property type="component" value="Chromosome 7"/>
</dbReference>
<feature type="transmembrane region" description="Helical" evidence="16">
    <location>
        <begin position="928"/>
        <end position="951"/>
    </location>
</feature>
<feature type="domain" description="Gnk2-homologous" evidence="19">
    <location>
        <begin position="664"/>
        <end position="768"/>
    </location>
</feature>
<accession>A0A0D9WZY2</accession>
<dbReference type="FunFam" id="1.10.510.10:FF:000343">
    <property type="entry name" value="Cysteine-rich receptor-like protein kinase 28"/>
    <property type="match status" value="1"/>
</dbReference>
<keyword evidence="13" id="KW-0675">Receptor</keyword>
<dbReference type="Pfam" id="PF01657">
    <property type="entry name" value="Stress-antifung"/>
    <property type="match status" value="3"/>
</dbReference>
<dbReference type="GO" id="GO:0005524">
    <property type="term" value="F:ATP binding"/>
    <property type="evidence" value="ECO:0007669"/>
    <property type="project" value="UniProtKB-UniRule"/>
</dbReference>
<dbReference type="SMART" id="SM00220">
    <property type="entry name" value="S_TKc"/>
    <property type="match status" value="2"/>
</dbReference>
<feature type="transmembrane region" description="Helical" evidence="16">
    <location>
        <begin position="291"/>
        <end position="312"/>
    </location>
</feature>
<dbReference type="Gene3D" id="1.10.510.10">
    <property type="entry name" value="Transferase(Phosphotransferase) domain 1"/>
    <property type="match status" value="2"/>
</dbReference>
<feature type="domain" description="Protein kinase" evidence="18">
    <location>
        <begin position="992"/>
        <end position="1221"/>
    </location>
</feature>
<evidence type="ECO:0000259" key="19">
    <source>
        <dbReference type="PROSITE" id="PS51473"/>
    </source>
</evidence>
<feature type="binding site" evidence="15">
    <location>
        <position position="382"/>
    </location>
    <ligand>
        <name>ATP</name>
        <dbReference type="ChEBI" id="CHEBI:30616"/>
    </ligand>
</feature>
<feature type="domain" description="Gnk2-homologous" evidence="19">
    <location>
        <begin position="139"/>
        <end position="250"/>
    </location>
</feature>
<evidence type="ECO:0000256" key="11">
    <source>
        <dbReference type="ARBA" id="ARBA00022989"/>
    </source>
</evidence>